<dbReference type="STRING" id="45071.Lpar_1737"/>
<dbReference type="OrthoDB" id="9801870at2"/>
<proteinExistence type="predicted"/>
<name>A0A1E5JTH1_9GAMM</name>
<accession>A0A1E5JTH1</accession>
<comment type="caution">
    <text evidence="1">The sequence shown here is derived from an EMBL/GenBank/DDBJ whole genome shotgun (WGS) entry which is preliminary data.</text>
</comment>
<dbReference type="SUPFAM" id="SSF140736">
    <property type="entry name" value="Rv1873-like"/>
    <property type="match status" value="1"/>
</dbReference>
<dbReference type="InterPro" id="IPR014937">
    <property type="entry name" value="DUF1810"/>
</dbReference>
<evidence type="ECO:0000313" key="1">
    <source>
        <dbReference type="EMBL" id="OEH47829.1"/>
    </source>
</evidence>
<keyword evidence="2" id="KW-1185">Reference proteome</keyword>
<dbReference type="Pfam" id="PF08837">
    <property type="entry name" value="DUF1810"/>
    <property type="match status" value="1"/>
</dbReference>
<dbReference type="Gene3D" id="1.25.40.380">
    <property type="entry name" value="Protein of unknown function DUF1810"/>
    <property type="match status" value="1"/>
</dbReference>
<sequence length="175" mass="19956">MNTVQRFIKAQQGEDAYISFQQAYGELKAGSKQSHWIWYIFPQLKQLGFSSIAQHFGIVDFKEAYGYLQNKELFQNYDTITQLVEQQLKRNIPALMLMSGDTDTKKLVSSLTLFREAALFLERQGDTSQDFAALAQRCDRILKETSKQGYYPCNRTLDFVASAEAEKVNLGSGKV</sequence>
<dbReference type="InterPro" id="IPR036287">
    <property type="entry name" value="Rv1873-like_sf"/>
</dbReference>
<dbReference type="Proteomes" id="UP000095229">
    <property type="component" value="Unassembled WGS sequence"/>
</dbReference>
<organism evidence="1 2">
    <name type="scientific">Legionella parisiensis</name>
    <dbReference type="NCBI Taxonomy" id="45071"/>
    <lineage>
        <taxon>Bacteria</taxon>
        <taxon>Pseudomonadati</taxon>
        <taxon>Pseudomonadota</taxon>
        <taxon>Gammaproteobacteria</taxon>
        <taxon>Legionellales</taxon>
        <taxon>Legionellaceae</taxon>
        <taxon>Legionella</taxon>
    </lineage>
</organism>
<dbReference type="EMBL" id="LSOG01000037">
    <property type="protein sequence ID" value="OEH47829.1"/>
    <property type="molecule type" value="Genomic_DNA"/>
</dbReference>
<protein>
    <recommendedName>
        <fullName evidence="3">DUF1810 domain-containing protein</fullName>
    </recommendedName>
</protein>
<evidence type="ECO:0000313" key="2">
    <source>
        <dbReference type="Proteomes" id="UP000095229"/>
    </source>
</evidence>
<reference evidence="1 2" key="1">
    <citation type="submission" date="2016-02" db="EMBL/GenBank/DDBJ databases">
        <title>Secondary metabolites in Legionella.</title>
        <authorList>
            <person name="Tobias N.J."/>
            <person name="Bode H.B."/>
        </authorList>
    </citation>
    <scope>NUCLEOTIDE SEQUENCE [LARGE SCALE GENOMIC DNA]</scope>
    <source>
        <strain evidence="1 2">DSM 19216</strain>
    </source>
</reference>
<evidence type="ECO:0008006" key="3">
    <source>
        <dbReference type="Google" id="ProtNLM"/>
    </source>
</evidence>
<gene>
    <name evidence="1" type="ORF">lpari_01207</name>
</gene>
<dbReference type="RefSeq" id="WP_058517590.1">
    <property type="nucleotide sequence ID" value="NZ_CAAAIE010000007.1"/>
</dbReference>
<dbReference type="AlphaFoldDB" id="A0A1E5JTH1"/>
<dbReference type="PATRIC" id="fig|45071.6.peg.1864"/>